<dbReference type="Proteomes" id="UP000028186">
    <property type="component" value="Chromosome I"/>
</dbReference>
<dbReference type="eggNOG" id="COG5456">
    <property type="taxonomic scope" value="Bacteria"/>
</dbReference>
<feature type="transmembrane region" description="Helical" evidence="1">
    <location>
        <begin position="20"/>
        <end position="41"/>
    </location>
</feature>
<sequence>MSTTKMDTIPAKPFVFTGWHMLGVLVLFFGTIISVNFYMAYNAVTSWSGLVAENTYVASQQFNGKAAEARTLTATGVTGRITIDGSDVRYEVFHPKNGPVAADTLTLKFKRPVGEHQDFELDLVPVAKGVFAATHEILPGHWIVDASAIRNGKRILHQAERIAVLRRAE</sequence>
<proteinExistence type="predicted"/>
<evidence type="ECO:0000313" key="3">
    <source>
        <dbReference type="Proteomes" id="UP000028186"/>
    </source>
</evidence>
<protein>
    <submittedName>
        <fullName evidence="2">Nitrogen fixation protein FixH</fullName>
    </submittedName>
</protein>
<accession>A0A068TEF4</accession>
<name>A0A068TEF4_NEOGA</name>
<dbReference type="RefSeq" id="WP_051899915.1">
    <property type="nucleotide sequence ID" value="NZ_HG938355.1"/>
</dbReference>
<keyword evidence="1" id="KW-0812">Transmembrane</keyword>
<dbReference type="EMBL" id="HG938355">
    <property type="protein sequence ID" value="CDN56401.1"/>
    <property type="molecule type" value="Genomic_DNA"/>
</dbReference>
<dbReference type="AlphaFoldDB" id="A0A068TEF4"/>
<dbReference type="PIRSF" id="PIRSF011386">
    <property type="entry name" value="FixH"/>
    <property type="match status" value="1"/>
</dbReference>
<evidence type="ECO:0000313" key="2">
    <source>
        <dbReference type="EMBL" id="CDN56401.1"/>
    </source>
</evidence>
<dbReference type="InterPro" id="IPR008620">
    <property type="entry name" value="FixH"/>
</dbReference>
<dbReference type="Pfam" id="PF05751">
    <property type="entry name" value="FixH"/>
    <property type="match status" value="1"/>
</dbReference>
<dbReference type="InterPro" id="IPR018037">
    <property type="entry name" value="FixH_proteobacterial"/>
</dbReference>
<keyword evidence="1" id="KW-1133">Transmembrane helix</keyword>
<gene>
    <name evidence="2" type="primary">fixH</name>
    <name evidence="2" type="ORF">RG1141_CH40870</name>
</gene>
<dbReference type="KEGG" id="ngl:RG1141_CH40870"/>
<evidence type="ECO:0000256" key="1">
    <source>
        <dbReference type="SAM" id="Phobius"/>
    </source>
</evidence>
<dbReference type="HOGENOM" id="CLU_111458_2_0_5"/>
<reference evidence="3" key="1">
    <citation type="journal article" date="2014" name="BMC Genomics">
        <title>Genome sequencing of two Neorhizobium galegae strains reveals a noeT gene responsible for the unusual acetylation of the nodulation factors.</title>
        <authorList>
            <person name="Osterman J."/>
            <person name="Marsh J."/>
            <person name="Laine P.K."/>
            <person name="Zeng Z."/>
            <person name="Alatalo E."/>
            <person name="Sullivan J.T."/>
            <person name="Young J.P."/>
            <person name="Thomas-Oates J."/>
            <person name="Paulin L."/>
            <person name="Lindstrom K."/>
        </authorList>
    </citation>
    <scope>NUCLEOTIDE SEQUENCE [LARGE SCALE GENOMIC DNA]</scope>
    <source>
        <strain evidence="3">HAMBI 1141</strain>
    </source>
</reference>
<organism evidence="2 3">
    <name type="scientific">Neorhizobium galegae bv. officinalis bv. officinalis str. HAMBI 1141</name>
    <dbReference type="NCBI Taxonomy" id="1028801"/>
    <lineage>
        <taxon>Bacteria</taxon>
        <taxon>Pseudomonadati</taxon>
        <taxon>Pseudomonadota</taxon>
        <taxon>Alphaproteobacteria</taxon>
        <taxon>Hyphomicrobiales</taxon>
        <taxon>Rhizobiaceae</taxon>
        <taxon>Rhizobium/Agrobacterium group</taxon>
        <taxon>Neorhizobium</taxon>
    </lineage>
</organism>
<keyword evidence="1" id="KW-0472">Membrane</keyword>
<dbReference type="PATRIC" id="fig|1028801.3.peg.4159"/>